<gene>
    <name evidence="8" type="ORF">AUC69_09745</name>
</gene>
<organism evidence="8 9">
    <name type="scientific">Methyloceanibacter superfactus</name>
    <dbReference type="NCBI Taxonomy" id="1774969"/>
    <lineage>
        <taxon>Bacteria</taxon>
        <taxon>Pseudomonadati</taxon>
        <taxon>Pseudomonadota</taxon>
        <taxon>Alphaproteobacteria</taxon>
        <taxon>Hyphomicrobiales</taxon>
        <taxon>Hyphomicrobiaceae</taxon>
        <taxon>Methyloceanibacter</taxon>
    </lineage>
</organism>
<evidence type="ECO:0000313" key="8">
    <source>
        <dbReference type="EMBL" id="ODR98193.1"/>
    </source>
</evidence>
<evidence type="ECO:0000256" key="2">
    <source>
        <dbReference type="ARBA" id="ARBA00022475"/>
    </source>
</evidence>
<feature type="domain" description="DUF202" evidence="7">
    <location>
        <begin position="7"/>
        <end position="89"/>
    </location>
</feature>
<keyword evidence="2" id="KW-1003">Cell membrane</keyword>
<comment type="caution">
    <text evidence="8">The sequence shown here is derived from an EMBL/GenBank/DDBJ whole genome shotgun (WGS) entry which is preliminary data.</text>
</comment>
<name>A0A1E3VXD9_9HYPH</name>
<evidence type="ECO:0000259" key="7">
    <source>
        <dbReference type="Pfam" id="PF02656"/>
    </source>
</evidence>
<evidence type="ECO:0000256" key="4">
    <source>
        <dbReference type="ARBA" id="ARBA00022989"/>
    </source>
</evidence>
<feature type="transmembrane region" description="Helical" evidence="6">
    <location>
        <begin position="107"/>
        <end position="126"/>
    </location>
</feature>
<dbReference type="InterPro" id="IPR003807">
    <property type="entry name" value="DUF202"/>
</dbReference>
<dbReference type="PANTHER" id="PTHR34187">
    <property type="entry name" value="FGR18P"/>
    <property type="match status" value="1"/>
</dbReference>
<evidence type="ECO:0000313" key="9">
    <source>
        <dbReference type="Proteomes" id="UP000094472"/>
    </source>
</evidence>
<dbReference type="AlphaFoldDB" id="A0A1E3VXD9"/>
<comment type="subcellular location">
    <subcellularLocation>
        <location evidence="1">Cell membrane</location>
        <topology evidence="1">Multi-pass membrane protein</topology>
    </subcellularLocation>
</comment>
<keyword evidence="4 6" id="KW-1133">Transmembrane helix</keyword>
<evidence type="ECO:0000256" key="6">
    <source>
        <dbReference type="SAM" id="Phobius"/>
    </source>
</evidence>
<evidence type="ECO:0000256" key="5">
    <source>
        <dbReference type="ARBA" id="ARBA00023136"/>
    </source>
</evidence>
<feature type="transmembrane region" description="Helical" evidence="6">
    <location>
        <begin position="15"/>
        <end position="32"/>
    </location>
</feature>
<dbReference type="EMBL" id="LPWF01000023">
    <property type="protein sequence ID" value="ODR98193.1"/>
    <property type="molecule type" value="Genomic_DNA"/>
</dbReference>
<keyword evidence="9" id="KW-1185">Reference proteome</keyword>
<keyword evidence="5 6" id="KW-0472">Membrane</keyword>
<dbReference type="PANTHER" id="PTHR34187:SF2">
    <property type="entry name" value="DUF202 DOMAIN-CONTAINING PROTEIN"/>
    <property type="match status" value="1"/>
</dbReference>
<feature type="transmembrane region" description="Helical" evidence="6">
    <location>
        <begin position="70"/>
        <end position="87"/>
    </location>
</feature>
<reference evidence="8 9" key="1">
    <citation type="journal article" date="2016" name="Environ. Microbiol.">
        <title>New Methyloceanibacter diversity from North Sea sediments includes methanotroph containing solely the soluble methane monooxygenase.</title>
        <authorList>
            <person name="Vekeman B."/>
            <person name="Kerckhof F.M."/>
            <person name="Cremers G."/>
            <person name="de Vos P."/>
            <person name="Vandamme P."/>
            <person name="Boon N."/>
            <person name="Op den Camp H.J."/>
            <person name="Heylen K."/>
        </authorList>
    </citation>
    <scope>NUCLEOTIDE SEQUENCE [LARGE SCALE GENOMIC DNA]</scope>
    <source>
        <strain evidence="8 9">R-67175</strain>
    </source>
</reference>
<dbReference type="Pfam" id="PF02656">
    <property type="entry name" value="DUF202"/>
    <property type="match status" value="1"/>
</dbReference>
<keyword evidence="3 6" id="KW-0812">Transmembrane</keyword>
<evidence type="ECO:0000256" key="3">
    <source>
        <dbReference type="ARBA" id="ARBA00022692"/>
    </source>
</evidence>
<dbReference type="OrthoDB" id="582337at2"/>
<proteinExistence type="predicted"/>
<dbReference type="InterPro" id="IPR052053">
    <property type="entry name" value="IM_YidH-like"/>
</dbReference>
<evidence type="ECO:0000256" key="1">
    <source>
        <dbReference type="ARBA" id="ARBA00004651"/>
    </source>
</evidence>
<sequence length="129" mass="14142">MIKSYTDHAANERTFLAWLRTGVAVIAFGFLMERFDLFILTMADAVSVRPDHRAELETLSHSFSAGAGRGFIVVGIVFILVATVRFVRTGWLLDDQKIHAPGMVADLSLSVVLAILVLIVSVPLILPSF</sequence>
<dbReference type="RefSeq" id="WP_069441414.1">
    <property type="nucleotide sequence ID" value="NZ_LPWF01000023.1"/>
</dbReference>
<dbReference type="Proteomes" id="UP000094472">
    <property type="component" value="Unassembled WGS sequence"/>
</dbReference>
<protein>
    <recommendedName>
        <fullName evidence="7">DUF202 domain-containing protein</fullName>
    </recommendedName>
</protein>
<accession>A0A1E3VXD9</accession>
<dbReference type="GO" id="GO:0005886">
    <property type="term" value="C:plasma membrane"/>
    <property type="evidence" value="ECO:0007669"/>
    <property type="project" value="UniProtKB-SubCell"/>
</dbReference>